<name>A0A439CX93_9PEZI</name>
<dbReference type="PANTHER" id="PTHR35394">
    <property type="entry name" value="DUF3176 DOMAIN-CONTAINING PROTEIN"/>
    <property type="match status" value="1"/>
</dbReference>
<evidence type="ECO:0000313" key="2">
    <source>
        <dbReference type="EMBL" id="RWA06760.1"/>
    </source>
</evidence>
<accession>A0A439CX93</accession>
<keyword evidence="1" id="KW-1133">Transmembrane helix</keyword>
<evidence type="ECO:0000256" key="1">
    <source>
        <dbReference type="SAM" id="Phobius"/>
    </source>
</evidence>
<organism evidence="2 3">
    <name type="scientific">Xylaria grammica</name>
    <dbReference type="NCBI Taxonomy" id="363999"/>
    <lineage>
        <taxon>Eukaryota</taxon>
        <taxon>Fungi</taxon>
        <taxon>Dikarya</taxon>
        <taxon>Ascomycota</taxon>
        <taxon>Pezizomycotina</taxon>
        <taxon>Sordariomycetes</taxon>
        <taxon>Xylariomycetidae</taxon>
        <taxon>Xylariales</taxon>
        <taxon>Xylariaceae</taxon>
        <taxon>Xylaria</taxon>
    </lineage>
</organism>
<sequence>MNHTYTSYTLPGQSNLTISNYDGIRNTTDGVSDWVGSGSVIFQSDTLSTIQATVSPQNTISFSNTTNSTTFVVFQIIQSRPDFLNNVSDWSTTLPMATECGLYFCAKMYSSSVVEGELQENVTAAWSNRDPRSYKAQNVGREITPDEWDQQYNFSLYIGSQDYVRSDLQVIIPEEEATRVGLSKDQPKRFNISQATIQTTMNWITTKFAPDQIYVPGKATYNVSSGVVNDGPGQVIGNSSDLNATFSAVANSMTVYMRNTGLESIPQYGTTQTWVLYFRIRWAFLAPPLVLTVVGCLFLFYTIWETQSLGLVAWKESTLATLAHGLDILTRAKLRDAYQDGTEEKSAREITARVEKSWGGLELCEVRPS</sequence>
<dbReference type="Proteomes" id="UP000286045">
    <property type="component" value="Unassembled WGS sequence"/>
</dbReference>
<reference evidence="2 3" key="1">
    <citation type="submission" date="2018-12" db="EMBL/GenBank/DDBJ databases">
        <title>Draft genome sequence of Xylaria grammica IHI A82.</title>
        <authorList>
            <person name="Buettner E."/>
            <person name="Kellner H."/>
        </authorList>
    </citation>
    <scope>NUCLEOTIDE SEQUENCE [LARGE SCALE GENOMIC DNA]</scope>
    <source>
        <strain evidence="2 3">IHI A82</strain>
    </source>
</reference>
<dbReference type="STRING" id="363999.A0A439CX93"/>
<comment type="caution">
    <text evidence="2">The sequence shown here is derived from an EMBL/GenBank/DDBJ whole genome shotgun (WGS) entry which is preliminary data.</text>
</comment>
<feature type="transmembrane region" description="Helical" evidence="1">
    <location>
        <begin position="282"/>
        <end position="304"/>
    </location>
</feature>
<dbReference type="EMBL" id="RYZI01000309">
    <property type="protein sequence ID" value="RWA06760.1"/>
    <property type="molecule type" value="Genomic_DNA"/>
</dbReference>
<gene>
    <name evidence="2" type="ORF">EKO27_g8339</name>
</gene>
<keyword evidence="3" id="KW-1185">Reference proteome</keyword>
<keyword evidence="1" id="KW-0472">Membrane</keyword>
<dbReference type="PANTHER" id="PTHR35394:SF5">
    <property type="entry name" value="DUF3176 DOMAIN-CONTAINING PROTEIN"/>
    <property type="match status" value="1"/>
</dbReference>
<dbReference type="AlphaFoldDB" id="A0A439CX93"/>
<evidence type="ECO:0000313" key="3">
    <source>
        <dbReference type="Proteomes" id="UP000286045"/>
    </source>
</evidence>
<proteinExistence type="predicted"/>
<keyword evidence="1" id="KW-0812">Transmembrane</keyword>
<protein>
    <submittedName>
        <fullName evidence="2">Uncharacterized protein</fullName>
    </submittedName>
</protein>